<dbReference type="InterPro" id="IPR007110">
    <property type="entry name" value="Ig-like_dom"/>
</dbReference>
<dbReference type="PANTHER" id="PTHR23266">
    <property type="entry name" value="IMMUNOGLOBULIN HEAVY CHAIN"/>
    <property type="match status" value="1"/>
</dbReference>
<evidence type="ECO:0000256" key="2">
    <source>
        <dbReference type="ARBA" id="ARBA00023130"/>
    </source>
</evidence>
<dbReference type="PROSITE" id="PS50835">
    <property type="entry name" value="IG_LIKE"/>
    <property type="match status" value="1"/>
</dbReference>
<dbReference type="SUPFAM" id="SSF48726">
    <property type="entry name" value="Immunoglobulin"/>
    <property type="match status" value="1"/>
</dbReference>
<dbReference type="InterPro" id="IPR013106">
    <property type="entry name" value="Ig_V-set"/>
</dbReference>
<keyword evidence="6" id="KW-1185">Reference proteome</keyword>
<evidence type="ECO:0000259" key="4">
    <source>
        <dbReference type="PROSITE" id="PS50835"/>
    </source>
</evidence>
<dbReference type="InterPro" id="IPR050199">
    <property type="entry name" value="IgHV"/>
</dbReference>
<reference evidence="5" key="3">
    <citation type="submission" date="2025-09" db="UniProtKB">
        <authorList>
            <consortium name="Ensembl"/>
        </authorList>
    </citation>
    <scope>IDENTIFICATION</scope>
</reference>
<dbReference type="InterPro" id="IPR013783">
    <property type="entry name" value="Ig-like_fold"/>
</dbReference>
<proteinExistence type="predicted"/>
<dbReference type="GO" id="GO:0019814">
    <property type="term" value="C:immunoglobulin complex"/>
    <property type="evidence" value="ECO:0007669"/>
    <property type="project" value="UniProtKB-KW"/>
</dbReference>
<sequence>DVVLTESGGQVVSPGGKLTLTCTGSGYTFKDYDMSWVRQAPQKESVKGRFSISRDNDSNTAMFHCARDSHLDSCLWWFSPQGISVHIHSNYDE</sequence>
<name>A0A8C9R9Y3_SCLFO</name>
<dbReference type="AlphaFoldDB" id="A0A8C9R9Y3"/>
<accession>A0A8C9R9Y3</accession>
<dbReference type="GO" id="GO:0005576">
    <property type="term" value="C:extracellular region"/>
    <property type="evidence" value="ECO:0007669"/>
    <property type="project" value="UniProtKB-ARBA"/>
</dbReference>
<dbReference type="SMART" id="SM00406">
    <property type="entry name" value="IGv"/>
    <property type="match status" value="1"/>
</dbReference>
<dbReference type="InterPro" id="IPR036179">
    <property type="entry name" value="Ig-like_dom_sf"/>
</dbReference>
<dbReference type="Ensembl" id="ENSSFOT00015008003.2">
    <property type="protein sequence ID" value="ENSSFOP00015007888.2"/>
    <property type="gene ID" value="ENSSFOG00015005174.2"/>
</dbReference>
<dbReference type="GO" id="GO:0002250">
    <property type="term" value="P:adaptive immune response"/>
    <property type="evidence" value="ECO:0007669"/>
    <property type="project" value="UniProtKB-KW"/>
</dbReference>
<dbReference type="Proteomes" id="UP000694397">
    <property type="component" value="Chromosome 3"/>
</dbReference>
<feature type="domain" description="Ig-like" evidence="4">
    <location>
        <begin position="1"/>
        <end position="65"/>
    </location>
</feature>
<keyword evidence="3" id="KW-1280">Immunoglobulin</keyword>
<reference evidence="5" key="2">
    <citation type="submission" date="2025-08" db="UniProtKB">
        <authorList>
            <consortium name="Ensembl"/>
        </authorList>
    </citation>
    <scope>IDENTIFICATION</scope>
</reference>
<dbReference type="GeneTree" id="ENSGT01030000236690"/>
<reference evidence="5 6" key="1">
    <citation type="submission" date="2019-04" db="EMBL/GenBank/DDBJ databases">
        <authorList>
            <consortium name="Wellcome Sanger Institute Data Sharing"/>
        </authorList>
    </citation>
    <scope>NUCLEOTIDE SEQUENCE [LARGE SCALE GENOMIC DNA]</scope>
</reference>
<evidence type="ECO:0000256" key="3">
    <source>
        <dbReference type="ARBA" id="ARBA00043265"/>
    </source>
</evidence>
<organism evidence="5 6">
    <name type="scientific">Scleropages formosus</name>
    <name type="common">Asian bonytongue</name>
    <name type="synonym">Osteoglossum formosum</name>
    <dbReference type="NCBI Taxonomy" id="113540"/>
    <lineage>
        <taxon>Eukaryota</taxon>
        <taxon>Metazoa</taxon>
        <taxon>Chordata</taxon>
        <taxon>Craniata</taxon>
        <taxon>Vertebrata</taxon>
        <taxon>Euteleostomi</taxon>
        <taxon>Actinopterygii</taxon>
        <taxon>Neopterygii</taxon>
        <taxon>Teleostei</taxon>
        <taxon>Osteoglossocephala</taxon>
        <taxon>Osteoglossomorpha</taxon>
        <taxon>Osteoglossiformes</taxon>
        <taxon>Osteoglossidae</taxon>
        <taxon>Scleropages</taxon>
    </lineage>
</organism>
<keyword evidence="1" id="KW-0391">Immunity</keyword>
<keyword evidence="2" id="KW-1064">Adaptive immunity</keyword>
<dbReference type="Gene3D" id="2.60.40.10">
    <property type="entry name" value="Immunoglobulins"/>
    <property type="match status" value="1"/>
</dbReference>
<evidence type="ECO:0000256" key="1">
    <source>
        <dbReference type="ARBA" id="ARBA00022859"/>
    </source>
</evidence>
<evidence type="ECO:0000313" key="6">
    <source>
        <dbReference type="Proteomes" id="UP000694397"/>
    </source>
</evidence>
<protein>
    <recommendedName>
        <fullName evidence="4">Ig-like domain-containing protein</fullName>
    </recommendedName>
</protein>
<evidence type="ECO:0000313" key="5">
    <source>
        <dbReference type="Ensembl" id="ENSSFOP00015007888.2"/>
    </source>
</evidence>